<feature type="compositionally biased region" description="Basic and acidic residues" evidence="1">
    <location>
        <begin position="68"/>
        <end position="78"/>
    </location>
</feature>
<comment type="caution">
    <text evidence="2">The sequence shown here is derived from an EMBL/GenBank/DDBJ whole genome shotgun (WGS) entry which is preliminary data.</text>
</comment>
<feature type="compositionally biased region" description="Basic residues" evidence="1">
    <location>
        <begin position="79"/>
        <end position="97"/>
    </location>
</feature>
<feature type="region of interest" description="Disordered" evidence="1">
    <location>
        <begin position="21"/>
        <end position="44"/>
    </location>
</feature>
<keyword evidence="3" id="KW-1185">Reference proteome</keyword>
<proteinExistence type="predicted"/>
<gene>
    <name evidence="2" type="ORF">HAX54_031358</name>
</gene>
<reference evidence="2 3" key="1">
    <citation type="journal article" date="2021" name="BMC Genomics">
        <title>Datura genome reveals duplications of psychoactive alkaloid biosynthetic genes and high mutation rate following tissue culture.</title>
        <authorList>
            <person name="Rajewski A."/>
            <person name="Carter-House D."/>
            <person name="Stajich J."/>
            <person name="Litt A."/>
        </authorList>
    </citation>
    <scope>NUCLEOTIDE SEQUENCE [LARGE SCALE GENOMIC DNA]</scope>
    <source>
        <strain evidence="2">AR-01</strain>
    </source>
</reference>
<evidence type="ECO:0000313" key="2">
    <source>
        <dbReference type="EMBL" id="MCD9643701.1"/>
    </source>
</evidence>
<evidence type="ECO:0000256" key="1">
    <source>
        <dbReference type="SAM" id="MobiDB-lite"/>
    </source>
</evidence>
<dbReference type="PANTHER" id="PTHR22731">
    <property type="entry name" value="RIBONUCLEASES P/MRP PROTEIN SUBUNIT POP1"/>
    <property type="match status" value="1"/>
</dbReference>
<accession>A0ABS8VAG6</accession>
<dbReference type="InterPro" id="IPR039182">
    <property type="entry name" value="Pop1"/>
</dbReference>
<feature type="compositionally biased region" description="Basic and acidic residues" evidence="1">
    <location>
        <begin position="113"/>
        <end position="122"/>
    </location>
</feature>
<dbReference type="Proteomes" id="UP000823775">
    <property type="component" value="Unassembled WGS sequence"/>
</dbReference>
<sequence length="122" mass="14011">MEGMKRQVSEGIFGIKRNLQGVDTGFCPHSMNPDRGKLRRAAGPPHTLNVHKFAESRASELESLHSIRKERLSNDFRSQRSKRRRTTGHDNRVRKKQKTGEDNVNNPYHLKKDKKDASTQCS</sequence>
<protein>
    <submittedName>
        <fullName evidence="2">Uncharacterized protein</fullName>
    </submittedName>
</protein>
<dbReference type="PANTHER" id="PTHR22731:SF3">
    <property type="entry name" value="RIBONUCLEASES P_MRP PROTEIN SUBUNIT POP1"/>
    <property type="match status" value="1"/>
</dbReference>
<organism evidence="2 3">
    <name type="scientific">Datura stramonium</name>
    <name type="common">Jimsonweed</name>
    <name type="synonym">Common thornapple</name>
    <dbReference type="NCBI Taxonomy" id="4076"/>
    <lineage>
        <taxon>Eukaryota</taxon>
        <taxon>Viridiplantae</taxon>
        <taxon>Streptophyta</taxon>
        <taxon>Embryophyta</taxon>
        <taxon>Tracheophyta</taxon>
        <taxon>Spermatophyta</taxon>
        <taxon>Magnoliopsida</taxon>
        <taxon>eudicotyledons</taxon>
        <taxon>Gunneridae</taxon>
        <taxon>Pentapetalae</taxon>
        <taxon>asterids</taxon>
        <taxon>lamiids</taxon>
        <taxon>Solanales</taxon>
        <taxon>Solanaceae</taxon>
        <taxon>Solanoideae</taxon>
        <taxon>Datureae</taxon>
        <taxon>Datura</taxon>
    </lineage>
</organism>
<name>A0ABS8VAG6_DATST</name>
<dbReference type="EMBL" id="JACEIK010003974">
    <property type="protein sequence ID" value="MCD9643701.1"/>
    <property type="molecule type" value="Genomic_DNA"/>
</dbReference>
<evidence type="ECO:0000313" key="3">
    <source>
        <dbReference type="Proteomes" id="UP000823775"/>
    </source>
</evidence>
<feature type="region of interest" description="Disordered" evidence="1">
    <location>
        <begin position="68"/>
        <end position="122"/>
    </location>
</feature>